<evidence type="ECO:0000259" key="3">
    <source>
        <dbReference type="Pfam" id="PF02016"/>
    </source>
</evidence>
<dbReference type="PANTHER" id="PTHR30237:SF4">
    <property type="entry name" value="LD-CARBOXYPEPTIDASE C-TERMINAL DOMAIN-CONTAINING PROTEIN"/>
    <property type="match status" value="1"/>
</dbReference>
<accession>A0A7G9WHL3</accession>
<dbReference type="InterPro" id="IPR027478">
    <property type="entry name" value="LdcA_N"/>
</dbReference>
<keyword evidence="5" id="KW-0121">Carboxypeptidase</keyword>
<dbReference type="Gene3D" id="3.40.50.10740">
    <property type="entry name" value="Class I glutamine amidotransferase-like"/>
    <property type="match status" value="1"/>
</dbReference>
<feature type="domain" description="LD-carboxypeptidase N-terminal" evidence="3">
    <location>
        <begin position="13"/>
        <end position="138"/>
    </location>
</feature>
<dbReference type="SUPFAM" id="SSF52317">
    <property type="entry name" value="Class I glutamine amidotransferase-like"/>
    <property type="match status" value="1"/>
</dbReference>
<evidence type="ECO:0000313" key="6">
    <source>
        <dbReference type="Proteomes" id="UP000516046"/>
    </source>
</evidence>
<dbReference type="InterPro" id="IPR040921">
    <property type="entry name" value="Peptidase_S66C"/>
</dbReference>
<dbReference type="RefSeq" id="WP_212507239.1">
    <property type="nucleotide sequence ID" value="NZ_CP060696.1"/>
</dbReference>
<feature type="domain" description="LD-carboxypeptidase C-terminal" evidence="4">
    <location>
        <begin position="213"/>
        <end position="341"/>
    </location>
</feature>
<dbReference type="InterPro" id="IPR029062">
    <property type="entry name" value="Class_I_gatase-like"/>
</dbReference>
<dbReference type="InterPro" id="IPR040449">
    <property type="entry name" value="Peptidase_S66_N"/>
</dbReference>
<keyword evidence="2" id="KW-0378">Hydrolase</keyword>
<dbReference type="AlphaFoldDB" id="A0A7G9WHL3"/>
<dbReference type="GO" id="GO:0004180">
    <property type="term" value="F:carboxypeptidase activity"/>
    <property type="evidence" value="ECO:0007669"/>
    <property type="project" value="UniProtKB-KW"/>
</dbReference>
<dbReference type="Pfam" id="PF17676">
    <property type="entry name" value="Peptidase_S66C"/>
    <property type="match status" value="1"/>
</dbReference>
<dbReference type="Proteomes" id="UP000516046">
    <property type="component" value="Chromosome"/>
</dbReference>
<name>A0A7G9WHL3_9FIRM</name>
<evidence type="ECO:0000256" key="1">
    <source>
        <dbReference type="ARBA" id="ARBA00010233"/>
    </source>
</evidence>
<evidence type="ECO:0000259" key="4">
    <source>
        <dbReference type="Pfam" id="PF17676"/>
    </source>
</evidence>
<dbReference type="PIRSF" id="PIRSF028757">
    <property type="entry name" value="LD-carboxypeptidase"/>
    <property type="match status" value="1"/>
</dbReference>
<keyword evidence="5" id="KW-0645">Protease</keyword>
<proteinExistence type="inferred from homology"/>
<dbReference type="SUPFAM" id="SSF141986">
    <property type="entry name" value="LD-carboxypeptidase A C-terminal domain-like"/>
    <property type="match status" value="1"/>
</dbReference>
<reference evidence="5 6" key="1">
    <citation type="submission" date="2020-08" db="EMBL/GenBank/DDBJ databases">
        <authorList>
            <person name="Ren C."/>
            <person name="Gu Y."/>
            <person name="Xu Y."/>
        </authorList>
    </citation>
    <scope>NUCLEOTIDE SEQUENCE [LARGE SCALE GENOMIC DNA]</scope>
    <source>
        <strain evidence="5 6">LBM18003</strain>
    </source>
</reference>
<sequence>MQKPKQLRRGDKVAVVSLSSGMLGEQEEGHVQQLGEKRLHEFGLTPVYMPNALKGIAYLKEHPEARATDLKDAFLDERINGIICAIGGDDTYRLLPYLMEDAEFREAVQKYPKLFTGFSDTTIDHLMLYRLGLQTFYGPNFICDLGELASEMLPYTKEAFGSYFKNDETAQILSSSVWYEERTDFSTAVLDTERVSHPETHGYEVLQGSGVRSGTLLGGCMESLYDVLNGSRYADEQAVCEKYGIFPKPEEWCGKIVFLETCEEQPTPELFRKELTALREHGVFDAAAGVLAGKPQDETYYREYQVIYREVLPKDLPVLFNVNFGHAYPRCVLQYGTRVRVDFDKGTIFRLEPMFQQN</sequence>
<comment type="similarity">
    <text evidence="1">Belongs to the peptidase S66 family.</text>
</comment>
<dbReference type="InterPro" id="IPR003507">
    <property type="entry name" value="S66_fam"/>
</dbReference>
<gene>
    <name evidence="5" type="ORF">H6X83_00435</name>
</gene>
<protein>
    <submittedName>
        <fullName evidence="5">LD-carboxypeptidase</fullName>
    </submittedName>
</protein>
<evidence type="ECO:0000256" key="2">
    <source>
        <dbReference type="ARBA" id="ARBA00022801"/>
    </source>
</evidence>
<dbReference type="InterPro" id="IPR027461">
    <property type="entry name" value="Carboxypeptidase_A_C_sf"/>
</dbReference>
<dbReference type="EMBL" id="CP060696">
    <property type="protein sequence ID" value="QNO18175.1"/>
    <property type="molecule type" value="Genomic_DNA"/>
</dbReference>
<dbReference type="PANTHER" id="PTHR30237">
    <property type="entry name" value="MURAMOYLTETRAPEPTIDE CARBOXYPEPTIDASE"/>
    <property type="match status" value="1"/>
</dbReference>
<dbReference type="Pfam" id="PF02016">
    <property type="entry name" value="Peptidase_S66"/>
    <property type="match status" value="1"/>
</dbReference>
<keyword evidence="6" id="KW-1185">Reference proteome</keyword>
<organism evidence="5 6">
    <name type="scientific">Caproicibacterium amylolyticum</name>
    <dbReference type="NCBI Taxonomy" id="2766537"/>
    <lineage>
        <taxon>Bacteria</taxon>
        <taxon>Bacillati</taxon>
        <taxon>Bacillota</taxon>
        <taxon>Clostridia</taxon>
        <taxon>Eubacteriales</taxon>
        <taxon>Oscillospiraceae</taxon>
        <taxon>Caproicibacterium</taxon>
    </lineage>
</organism>
<evidence type="ECO:0000313" key="5">
    <source>
        <dbReference type="EMBL" id="QNO18175.1"/>
    </source>
</evidence>
<dbReference type="CDD" id="cd07062">
    <property type="entry name" value="Peptidase_S66_mccF_like"/>
    <property type="match status" value="1"/>
</dbReference>
<dbReference type="Gene3D" id="3.50.30.60">
    <property type="entry name" value="LD-carboxypeptidase A C-terminal domain-like"/>
    <property type="match status" value="1"/>
</dbReference>
<dbReference type="KEGG" id="caml:H6X83_00435"/>